<keyword evidence="3 7" id="KW-0812">Transmembrane</keyword>
<feature type="transmembrane region" description="Helical" evidence="7">
    <location>
        <begin position="329"/>
        <end position="350"/>
    </location>
</feature>
<evidence type="ECO:0000256" key="7">
    <source>
        <dbReference type="SAM" id="Phobius"/>
    </source>
</evidence>
<evidence type="ECO:0000256" key="1">
    <source>
        <dbReference type="ARBA" id="ARBA00004651"/>
    </source>
</evidence>
<reference evidence="10" key="1">
    <citation type="journal article" date="2019" name="Int. J. Syst. Evol. Microbiol.">
        <title>The Global Catalogue of Microorganisms (GCM) 10K type strain sequencing project: providing services to taxonomists for standard genome sequencing and annotation.</title>
        <authorList>
            <consortium name="The Broad Institute Genomics Platform"/>
            <consortium name="The Broad Institute Genome Sequencing Center for Infectious Disease"/>
            <person name="Wu L."/>
            <person name="Ma J."/>
        </authorList>
    </citation>
    <scope>NUCLEOTIDE SEQUENCE [LARGE SCALE GENOMIC DNA]</scope>
    <source>
        <strain evidence="10">CCUG 54520</strain>
    </source>
</reference>
<feature type="transmembrane region" description="Helical" evidence="7">
    <location>
        <begin position="94"/>
        <end position="113"/>
    </location>
</feature>
<evidence type="ECO:0000256" key="5">
    <source>
        <dbReference type="ARBA" id="ARBA00023136"/>
    </source>
</evidence>
<keyword evidence="5 7" id="KW-0472">Membrane</keyword>
<organism evidence="9 10">
    <name type="scientific">Rhodococcus kronopolitis</name>
    <dbReference type="NCBI Taxonomy" id="1460226"/>
    <lineage>
        <taxon>Bacteria</taxon>
        <taxon>Bacillati</taxon>
        <taxon>Actinomycetota</taxon>
        <taxon>Actinomycetes</taxon>
        <taxon>Mycobacteriales</taxon>
        <taxon>Nocardiaceae</taxon>
        <taxon>Rhodococcus</taxon>
    </lineage>
</organism>
<feature type="transmembrane region" description="Helical" evidence="7">
    <location>
        <begin position="119"/>
        <end position="140"/>
    </location>
</feature>
<proteinExistence type="predicted"/>
<comment type="subcellular location">
    <subcellularLocation>
        <location evidence="1">Cell membrane</location>
        <topology evidence="1">Multi-pass membrane protein</topology>
    </subcellularLocation>
</comment>
<evidence type="ECO:0000259" key="8">
    <source>
        <dbReference type="PROSITE" id="PS50850"/>
    </source>
</evidence>
<keyword evidence="2" id="KW-0813">Transport</keyword>
<keyword evidence="4 7" id="KW-1133">Transmembrane helix</keyword>
<dbReference type="Pfam" id="PF07690">
    <property type="entry name" value="MFS_1"/>
    <property type="match status" value="1"/>
</dbReference>
<feature type="transmembrane region" description="Helical" evidence="7">
    <location>
        <begin position="184"/>
        <end position="203"/>
    </location>
</feature>
<name>A0ABV9FQX4_9NOCA</name>
<feature type="transmembrane region" description="Helical" evidence="7">
    <location>
        <begin position="433"/>
        <end position="452"/>
    </location>
</feature>
<dbReference type="PANTHER" id="PTHR42718:SF9">
    <property type="entry name" value="MAJOR FACILITATOR SUPERFAMILY MULTIDRUG TRANSPORTER MFSC"/>
    <property type="match status" value="1"/>
</dbReference>
<protein>
    <submittedName>
        <fullName evidence="9">MFS transporter</fullName>
    </submittedName>
</protein>
<evidence type="ECO:0000256" key="3">
    <source>
        <dbReference type="ARBA" id="ARBA00022692"/>
    </source>
</evidence>
<dbReference type="Gene3D" id="1.20.1720.10">
    <property type="entry name" value="Multidrug resistance protein D"/>
    <property type="match status" value="1"/>
</dbReference>
<dbReference type="Proteomes" id="UP001595914">
    <property type="component" value="Unassembled WGS sequence"/>
</dbReference>
<feature type="transmembrane region" description="Helical" evidence="7">
    <location>
        <begin position="298"/>
        <end position="317"/>
    </location>
</feature>
<comment type="caution">
    <text evidence="9">The sequence shown here is derived from an EMBL/GenBank/DDBJ whole genome shotgun (WGS) entry which is preliminary data.</text>
</comment>
<feature type="transmembrane region" description="Helical" evidence="7">
    <location>
        <begin position="26"/>
        <end position="50"/>
    </location>
</feature>
<evidence type="ECO:0000256" key="6">
    <source>
        <dbReference type="SAM" id="MobiDB-lite"/>
    </source>
</evidence>
<dbReference type="InterPro" id="IPR036259">
    <property type="entry name" value="MFS_trans_sf"/>
</dbReference>
<dbReference type="RefSeq" id="WP_378415033.1">
    <property type="nucleotide sequence ID" value="NZ_JBHSFO010000002.1"/>
</dbReference>
<sequence>MDIADQQPAVRLATGDAREAPPRASWLPLVLVCLTGLVSVFNASVLPMAISAVVDGLDTTISNVQLAIVAYGVFVAAFTVTGGKISGVLGAKNAQLLGLTVYAAGMLICLLARDASVLIAGEAVAGLGGALLVPNALAILGQAYSGTQRTVAVSILAGTTGIGAALALLVGGFLVQTWGWRAPFLLLLVIIVGTLGIASRLVLPRSPFLGSIDKTSIALSAVGVLLLVAAINQIGAWGLLLAAESAPVNVLGLSPVLVLLLLGALVLHVFAARQRSLVDGGRTPLLDPQVFGSGLNRACLSGLVAVNLLMAGVSYLLPLYTQLVLGKSPMGSAMMLVPISLAALVSAAGTPVLMRLFACRQLLTAAHVLAATSVIVLALTISNQWSGVWTGVSEVGLGLGIGVGLSAGSALLMETNPPALSGEIGSARGMANFLGLCTGTAVAGAVLMSVLAQSASSRIADDPDLWSDNRITVTTSSVSFVENDDLRGRLAGLDLTSEQLDRAVEINIESRLVALRASLFVLGLVVLLPIVTFRHLPARREPEGESSVSDKPIVDSATALS</sequence>
<evidence type="ECO:0000256" key="4">
    <source>
        <dbReference type="ARBA" id="ARBA00022989"/>
    </source>
</evidence>
<feature type="transmembrane region" description="Helical" evidence="7">
    <location>
        <begin position="152"/>
        <end position="178"/>
    </location>
</feature>
<dbReference type="SUPFAM" id="SSF103473">
    <property type="entry name" value="MFS general substrate transporter"/>
    <property type="match status" value="1"/>
</dbReference>
<evidence type="ECO:0000256" key="2">
    <source>
        <dbReference type="ARBA" id="ARBA00022448"/>
    </source>
</evidence>
<evidence type="ECO:0000313" key="9">
    <source>
        <dbReference type="EMBL" id="MFC4603245.1"/>
    </source>
</evidence>
<accession>A0ABV9FQX4</accession>
<feature type="transmembrane region" description="Helical" evidence="7">
    <location>
        <begin position="62"/>
        <end position="82"/>
    </location>
</feature>
<feature type="transmembrane region" description="Helical" evidence="7">
    <location>
        <begin position="252"/>
        <end position="272"/>
    </location>
</feature>
<keyword evidence="10" id="KW-1185">Reference proteome</keyword>
<feature type="transmembrane region" description="Helical" evidence="7">
    <location>
        <begin position="362"/>
        <end position="382"/>
    </location>
</feature>
<dbReference type="PANTHER" id="PTHR42718">
    <property type="entry name" value="MAJOR FACILITATOR SUPERFAMILY MULTIDRUG TRANSPORTER MFSC"/>
    <property type="match status" value="1"/>
</dbReference>
<evidence type="ECO:0000313" key="10">
    <source>
        <dbReference type="Proteomes" id="UP001595914"/>
    </source>
</evidence>
<feature type="transmembrane region" description="Helical" evidence="7">
    <location>
        <begin position="215"/>
        <end position="240"/>
    </location>
</feature>
<dbReference type="InterPro" id="IPR020846">
    <property type="entry name" value="MFS_dom"/>
</dbReference>
<dbReference type="InterPro" id="IPR011701">
    <property type="entry name" value="MFS"/>
</dbReference>
<dbReference type="EMBL" id="JBHSFO010000002">
    <property type="protein sequence ID" value="MFC4603245.1"/>
    <property type="molecule type" value="Genomic_DNA"/>
</dbReference>
<feature type="domain" description="Major facilitator superfamily (MFS) profile" evidence="8">
    <location>
        <begin position="28"/>
        <end position="535"/>
    </location>
</feature>
<feature type="transmembrane region" description="Helical" evidence="7">
    <location>
        <begin position="388"/>
        <end position="412"/>
    </location>
</feature>
<feature type="region of interest" description="Disordered" evidence="6">
    <location>
        <begin position="541"/>
        <end position="561"/>
    </location>
</feature>
<feature type="transmembrane region" description="Helical" evidence="7">
    <location>
        <begin position="513"/>
        <end position="533"/>
    </location>
</feature>
<gene>
    <name evidence="9" type="ORF">ACFO6S_06050</name>
</gene>
<dbReference type="PROSITE" id="PS50850">
    <property type="entry name" value="MFS"/>
    <property type="match status" value="1"/>
</dbReference>